<comment type="caution">
    <text evidence="6">The sequence shown here is derived from an EMBL/GenBank/DDBJ whole genome shotgun (WGS) entry which is preliminary data.</text>
</comment>
<dbReference type="PROSITE" id="PS50828">
    <property type="entry name" value="SMR"/>
    <property type="match status" value="1"/>
</dbReference>
<protein>
    <recommendedName>
        <fullName evidence="5">Smr domain-containing protein</fullName>
    </recommendedName>
</protein>
<dbReference type="OrthoDB" id="3231855at2759"/>
<keyword evidence="3" id="KW-0472">Membrane</keyword>
<gene>
    <name evidence="6" type="ORF">EWM64_g3110</name>
</gene>
<reference evidence="6 7" key="1">
    <citation type="submission" date="2019-02" db="EMBL/GenBank/DDBJ databases">
        <title>Genome sequencing of the rare red list fungi Hericium alpestre (H. flagellum).</title>
        <authorList>
            <person name="Buettner E."/>
            <person name="Kellner H."/>
        </authorList>
    </citation>
    <scope>NUCLEOTIDE SEQUENCE [LARGE SCALE GENOMIC DNA]</scope>
    <source>
        <strain evidence="6 7">DSM 108284</strain>
    </source>
</reference>
<feature type="compositionally biased region" description="Low complexity" evidence="2">
    <location>
        <begin position="213"/>
        <end position="232"/>
    </location>
</feature>
<dbReference type="Proteomes" id="UP000298061">
    <property type="component" value="Unassembled WGS sequence"/>
</dbReference>
<evidence type="ECO:0000313" key="7">
    <source>
        <dbReference type="Proteomes" id="UP000298061"/>
    </source>
</evidence>
<dbReference type="PANTHER" id="PTHR47417:SF1">
    <property type="entry name" value="SMR DOMAIN-CONTAINING PROTEIN YPL199C"/>
    <property type="match status" value="1"/>
</dbReference>
<feature type="coiled-coil region" evidence="1">
    <location>
        <begin position="369"/>
        <end position="396"/>
    </location>
</feature>
<dbReference type="AlphaFoldDB" id="A0A4Z0A1F2"/>
<dbReference type="SUPFAM" id="SSF160443">
    <property type="entry name" value="SMR domain-like"/>
    <property type="match status" value="1"/>
</dbReference>
<feature type="signal peptide" evidence="4">
    <location>
        <begin position="1"/>
        <end position="17"/>
    </location>
</feature>
<feature type="region of interest" description="Disordered" evidence="2">
    <location>
        <begin position="150"/>
        <end position="248"/>
    </location>
</feature>
<dbReference type="STRING" id="135208.A0A4Z0A1F2"/>
<feature type="domain" description="Smr" evidence="5">
    <location>
        <begin position="440"/>
        <end position="517"/>
    </location>
</feature>
<name>A0A4Z0A1F2_9AGAM</name>
<keyword evidence="4" id="KW-0732">Signal</keyword>
<dbReference type="SMART" id="SM00463">
    <property type="entry name" value="SMR"/>
    <property type="match status" value="1"/>
</dbReference>
<keyword evidence="1" id="KW-0175">Coiled coil</keyword>
<keyword evidence="3" id="KW-1133">Transmembrane helix</keyword>
<evidence type="ECO:0000259" key="5">
    <source>
        <dbReference type="PROSITE" id="PS50828"/>
    </source>
</evidence>
<dbReference type="InterPro" id="IPR002625">
    <property type="entry name" value="Smr_dom"/>
</dbReference>
<feature type="transmembrane region" description="Helical" evidence="3">
    <location>
        <begin position="79"/>
        <end position="101"/>
    </location>
</feature>
<feature type="chain" id="PRO_5021372074" description="Smr domain-containing protein" evidence="4">
    <location>
        <begin position="18"/>
        <end position="519"/>
    </location>
</feature>
<organism evidence="6 7">
    <name type="scientific">Hericium alpestre</name>
    <dbReference type="NCBI Taxonomy" id="135208"/>
    <lineage>
        <taxon>Eukaryota</taxon>
        <taxon>Fungi</taxon>
        <taxon>Dikarya</taxon>
        <taxon>Basidiomycota</taxon>
        <taxon>Agaricomycotina</taxon>
        <taxon>Agaricomycetes</taxon>
        <taxon>Russulales</taxon>
        <taxon>Hericiaceae</taxon>
        <taxon>Hericium</taxon>
    </lineage>
</organism>
<evidence type="ECO:0000256" key="4">
    <source>
        <dbReference type="SAM" id="SignalP"/>
    </source>
</evidence>
<keyword evidence="3" id="KW-0812">Transmembrane</keyword>
<accession>A0A4Z0A1F2</accession>
<proteinExistence type="predicted"/>
<sequence length="519" mass="57558">MSLFAMDSIIAIGLGLCLRVIVDSASHHNQRVGSSLVGLWEGAVLYHFLEKWPRSFDPYVAFGFRLFVDFLFTESLARLTIVMLWAAMGMIISDVTPAFWYDKSMRRFYRRTRRYIKDFDLASLSNIKFPKLPKLPISASTISRVRFTMQSPRTTMRTATSSSGGGQTSNGSSSTSVVTPPTPILRRRRVPGAFPGYTSESSAATSAMRPRRPVAASSLPPSVSNTSSSLKNESVDGFELVPPASDLPSIDDLYEDRMPTPTSHTTPLPIPPPMPIPQPFVHSPPPMPVPEIVEHQPPMDELTDISLPDESMQPRGMTPPPSFDEVTRMEKASAGAGPSSLPSPDVDVNDTPRSSIIYGGNRGSIITRADLLREEALKEEKERDRLKFERKRALEQGRHADAVRYKVEEEEAHERVMAVHRQAARRYFKAHNLASQPHIIDVHRLRVPEAVRQTEIAVRDTLNDGANELRVITGKGNHSVGKLPVLKLAIIRVMGQEHNLNTDVDPKNPGVVVIKLPVS</sequence>
<dbReference type="EMBL" id="SFCI01000274">
    <property type="protein sequence ID" value="TFY80902.1"/>
    <property type="molecule type" value="Genomic_DNA"/>
</dbReference>
<dbReference type="PANTHER" id="PTHR47417">
    <property type="entry name" value="SMR DOMAIN-CONTAINING PROTEIN YPL199C"/>
    <property type="match status" value="1"/>
</dbReference>
<dbReference type="Gene3D" id="3.30.1370.110">
    <property type="match status" value="1"/>
</dbReference>
<dbReference type="InterPro" id="IPR036063">
    <property type="entry name" value="Smr_dom_sf"/>
</dbReference>
<feature type="region of interest" description="Disordered" evidence="2">
    <location>
        <begin position="301"/>
        <end position="325"/>
    </location>
</feature>
<evidence type="ECO:0000313" key="6">
    <source>
        <dbReference type="EMBL" id="TFY80902.1"/>
    </source>
</evidence>
<keyword evidence="7" id="KW-1185">Reference proteome</keyword>
<evidence type="ECO:0000256" key="3">
    <source>
        <dbReference type="SAM" id="Phobius"/>
    </source>
</evidence>
<evidence type="ECO:0000256" key="2">
    <source>
        <dbReference type="SAM" id="MobiDB-lite"/>
    </source>
</evidence>
<dbReference type="Pfam" id="PF01713">
    <property type="entry name" value="Smr"/>
    <property type="match status" value="1"/>
</dbReference>
<evidence type="ECO:0000256" key="1">
    <source>
        <dbReference type="SAM" id="Coils"/>
    </source>
</evidence>
<dbReference type="InterPro" id="IPR053020">
    <property type="entry name" value="Smr_domain_protein"/>
</dbReference>